<dbReference type="InterPro" id="IPR025714">
    <property type="entry name" value="Methyltranfer_dom"/>
</dbReference>
<accession>D6WKB7</accession>
<dbReference type="SUPFAM" id="SSF53335">
    <property type="entry name" value="S-adenosyl-L-methionine-dependent methyltransferases"/>
    <property type="match status" value="1"/>
</dbReference>
<dbReference type="Gene3D" id="3.40.50.150">
    <property type="entry name" value="Vaccinia Virus protein VP39"/>
    <property type="match status" value="1"/>
</dbReference>
<dbReference type="FunFam" id="3.40.50.150:FF:000138">
    <property type="entry name" value="BCDIN3 domain containing RNA methyltransferase"/>
    <property type="match status" value="1"/>
</dbReference>
<keyword evidence="4 11" id="KW-0489">Methyltransferase</keyword>
<keyword evidence="14" id="KW-1185">Reference proteome</keyword>
<dbReference type="Pfam" id="PF06859">
    <property type="entry name" value="Bin3"/>
    <property type="match status" value="1"/>
</dbReference>
<dbReference type="OMA" id="LNHHDQG"/>
<evidence type="ECO:0000259" key="12">
    <source>
        <dbReference type="PROSITE" id="PS51515"/>
    </source>
</evidence>
<keyword evidence="3" id="KW-0963">Cytoplasm</keyword>
<dbReference type="GO" id="GO:0005737">
    <property type="term" value="C:cytoplasm"/>
    <property type="evidence" value="ECO:0000318"/>
    <property type="project" value="GO_Central"/>
</dbReference>
<evidence type="ECO:0000256" key="10">
    <source>
        <dbReference type="PROSITE-ProRule" id="PRU00848"/>
    </source>
</evidence>
<dbReference type="PROSITE" id="PS51515">
    <property type="entry name" value="BIN3_SAM"/>
    <property type="match status" value="1"/>
</dbReference>
<dbReference type="InterPro" id="IPR029063">
    <property type="entry name" value="SAM-dependent_MTases_sf"/>
</dbReference>
<keyword evidence="5 11" id="KW-0808">Transferase</keyword>
<dbReference type="GO" id="GO:0008171">
    <property type="term" value="F:O-methyltransferase activity"/>
    <property type="evidence" value="ECO:0000318"/>
    <property type="project" value="GO_Central"/>
</dbReference>
<dbReference type="CDD" id="cd02440">
    <property type="entry name" value="AdoMet_MTases"/>
    <property type="match status" value="1"/>
</dbReference>
<evidence type="ECO:0000256" key="2">
    <source>
        <dbReference type="ARBA" id="ARBA00008361"/>
    </source>
</evidence>
<evidence type="ECO:0000313" key="14">
    <source>
        <dbReference type="Proteomes" id="UP000007266"/>
    </source>
</evidence>
<keyword evidence="6 10" id="KW-0949">S-adenosyl-L-methionine</keyword>
<proteinExistence type="inferred from homology"/>
<evidence type="ECO:0000313" key="13">
    <source>
        <dbReference type="EMBL" id="EFA03973.2"/>
    </source>
</evidence>
<comment type="similarity">
    <text evidence="2 11">Belongs to the methyltransferase superfamily.</text>
</comment>
<dbReference type="InterPro" id="IPR039772">
    <property type="entry name" value="Bin3-like"/>
</dbReference>
<evidence type="ECO:0000256" key="8">
    <source>
        <dbReference type="ARBA" id="ARBA00044707"/>
    </source>
</evidence>
<reference evidence="13 14" key="1">
    <citation type="journal article" date="2008" name="Nature">
        <title>The genome of the model beetle and pest Tribolium castaneum.</title>
        <authorList>
            <consortium name="Tribolium Genome Sequencing Consortium"/>
            <person name="Richards S."/>
            <person name="Gibbs R.A."/>
            <person name="Weinstock G.M."/>
            <person name="Brown S.J."/>
            <person name="Denell R."/>
            <person name="Beeman R.W."/>
            <person name="Gibbs R."/>
            <person name="Beeman R.W."/>
            <person name="Brown S.J."/>
            <person name="Bucher G."/>
            <person name="Friedrich M."/>
            <person name="Grimmelikhuijzen C.J."/>
            <person name="Klingler M."/>
            <person name="Lorenzen M."/>
            <person name="Richards S."/>
            <person name="Roth S."/>
            <person name="Schroder R."/>
            <person name="Tautz D."/>
            <person name="Zdobnov E.M."/>
            <person name="Muzny D."/>
            <person name="Gibbs R.A."/>
            <person name="Weinstock G.M."/>
            <person name="Attaway T."/>
            <person name="Bell S."/>
            <person name="Buhay C.J."/>
            <person name="Chandrabose M.N."/>
            <person name="Chavez D."/>
            <person name="Clerk-Blankenburg K.P."/>
            <person name="Cree A."/>
            <person name="Dao M."/>
            <person name="Davis C."/>
            <person name="Chacko J."/>
            <person name="Dinh H."/>
            <person name="Dugan-Rocha S."/>
            <person name="Fowler G."/>
            <person name="Garner T.T."/>
            <person name="Garnes J."/>
            <person name="Gnirke A."/>
            <person name="Hawes A."/>
            <person name="Hernandez J."/>
            <person name="Hines S."/>
            <person name="Holder M."/>
            <person name="Hume J."/>
            <person name="Jhangiani S.N."/>
            <person name="Joshi V."/>
            <person name="Khan Z.M."/>
            <person name="Jackson L."/>
            <person name="Kovar C."/>
            <person name="Kowis A."/>
            <person name="Lee S."/>
            <person name="Lewis L.R."/>
            <person name="Margolis J."/>
            <person name="Morgan M."/>
            <person name="Nazareth L.V."/>
            <person name="Nguyen N."/>
            <person name="Okwuonu G."/>
            <person name="Parker D."/>
            <person name="Richards S."/>
            <person name="Ruiz S.J."/>
            <person name="Santibanez J."/>
            <person name="Savard J."/>
            <person name="Scherer S.E."/>
            <person name="Schneider B."/>
            <person name="Sodergren E."/>
            <person name="Tautz D."/>
            <person name="Vattahil S."/>
            <person name="Villasana D."/>
            <person name="White C.S."/>
            <person name="Wright R."/>
            <person name="Park Y."/>
            <person name="Beeman R.W."/>
            <person name="Lord J."/>
            <person name="Oppert B."/>
            <person name="Lorenzen M."/>
            <person name="Brown S."/>
            <person name="Wang L."/>
            <person name="Savard J."/>
            <person name="Tautz D."/>
            <person name="Richards S."/>
            <person name="Weinstock G."/>
            <person name="Gibbs R.A."/>
            <person name="Liu Y."/>
            <person name="Worley K."/>
            <person name="Weinstock G."/>
            <person name="Elsik C.G."/>
            <person name="Reese J.T."/>
            <person name="Elhaik E."/>
            <person name="Landan G."/>
            <person name="Graur D."/>
            <person name="Arensburger P."/>
            <person name="Atkinson P."/>
            <person name="Beeman R.W."/>
            <person name="Beidler J."/>
            <person name="Brown S.J."/>
            <person name="Demuth J.P."/>
            <person name="Drury D.W."/>
            <person name="Du Y.Z."/>
            <person name="Fujiwara H."/>
            <person name="Lorenzen M."/>
            <person name="Maselli V."/>
            <person name="Osanai M."/>
            <person name="Park Y."/>
            <person name="Robertson H.M."/>
            <person name="Tu Z."/>
            <person name="Wang J.J."/>
            <person name="Wang S."/>
            <person name="Richards S."/>
            <person name="Song H."/>
            <person name="Zhang L."/>
            <person name="Sodergren E."/>
            <person name="Werner D."/>
            <person name="Stanke M."/>
            <person name="Morgenstern B."/>
            <person name="Solovyev V."/>
            <person name="Kosarev P."/>
            <person name="Brown G."/>
            <person name="Chen H.C."/>
            <person name="Ermolaeva O."/>
            <person name="Hlavina W."/>
            <person name="Kapustin Y."/>
            <person name="Kiryutin B."/>
            <person name="Kitts P."/>
            <person name="Maglott D."/>
            <person name="Pruitt K."/>
            <person name="Sapojnikov V."/>
            <person name="Souvorov A."/>
            <person name="Mackey A.J."/>
            <person name="Waterhouse R.M."/>
            <person name="Wyder S."/>
            <person name="Zdobnov E.M."/>
            <person name="Zdobnov E.M."/>
            <person name="Wyder S."/>
            <person name="Kriventseva E.V."/>
            <person name="Kadowaki T."/>
            <person name="Bork P."/>
            <person name="Aranda M."/>
            <person name="Bao R."/>
            <person name="Beermann A."/>
            <person name="Berns N."/>
            <person name="Bolognesi R."/>
            <person name="Bonneton F."/>
            <person name="Bopp D."/>
            <person name="Brown S.J."/>
            <person name="Bucher G."/>
            <person name="Butts T."/>
            <person name="Chaumot A."/>
            <person name="Denell R.E."/>
            <person name="Ferrier D.E."/>
            <person name="Friedrich M."/>
            <person name="Gordon C.M."/>
            <person name="Jindra M."/>
            <person name="Klingler M."/>
            <person name="Lan Q."/>
            <person name="Lattorff H.M."/>
            <person name="Laudet V."/>
            <person name="von Levetsow C."/>
            <person name="Liu Z."/>
            <person name="Lutz R."/>
            <person name="Lynch J.A."/>
            <person name="da Fonseca R.N."/>
            <person name="Posnien N."/>
            <person name="Reuter R."/>
            <person name="Roth S."/>
            <person name="Savard J."/>
            <person name="Schinko J.B."/>
            <person name="Schmitt C."/>
            <person name="Schoppmeier M."/>
            <person name="Schroder R."/>
            <person name="Shippy T.D."/>
            <person name="Simonnet F."/>
            <person name="Marques-Souza H."/>
            <person name="Tautz D."/>
            <person name="Tomoyasu Y."/>
            <person name="Trauner J."/>
            <person name="Van der Zee M."/>
            <person name="Vervoort M."/>
            <person name="Wittkopp N."/>
            <person name="Wimmer E.A."/>
            <person name="Yang X."/>
            <person name="Jones A.K."/>
            <person name="Sattelle D.B."/>
            <person name="Ebert P.R."/>
            <person name="Nelson D."/>
            <person name="Scott J.G."/>
            <person name="Beeman R.W."/>
            <person name="Muthukrishnan S."/>
            <person name="Kramer K.J."/>
            <person name="Arakane Y."/>
            <person name="Beeman R.W."/>
            <person name="Zhu Q."/>
            <person name="Hogenkamp D."/>
            <person name="Dixit R."/>
            <person name="Oppert B."/>
            <person name="Jiang H."/>
            <person name="Zou Z."/>
            <person name="Marshall J."/>
            <person name="Elpidina E."/>
            <person name="Vinokurov K."/>
            <person name="Oppert C."/>
            <person name="Zou Z."/>
            <person name="Evans J."/>
            <person name="Lu Z."/>
            <person name="Zhao P."/>
            <person name="Sumathipala N."/>
            <person name="Altincicek B."/>
            <person name="Vilcinskas A."/>
            <person name="Williams M."/>
            <person name="Hultmark D."/>
            <person name="Hetru C."/>
            <person name="Jiang H."/>
            <person name="Grimmelikhuijzen C.J."/>
            <person name="Hauser F."/>
            <person name="Cazzamali G."/>
            <person name="Williamson M."/>
            <person name="Park Y."/>
            <person name="Li B."/>
            <person name="Tanaka Y."/>
            <person name="Predel R."/>
            <person name="Neupert S."/>
            <person name="Schachtner J."/>
            <person name="Verleyen P."/>
            <person name="Raible F."/>
            <person name="Bork P."/>
            <person name="Friedrich M."/>
            <person name="Walden K.K."/>
            <person name="Robertson H.M."/>
            <person name="Angeli S."/>
            <person name="Foret S."/>
            <person name="Bucher G."/>
            <person name="Schuetz S."/>
            <person name="Maleszka R."/>
            <person name="Wimmer E.A."/>
            <person name="Beeman R.W."/>
            <person name="Lorenzen M."/>
            <person name="Tomoyasu Y."/>
            <person name="Miller S.C."/>
            <person name="Grossmann D."/>
            <person name="Bucher G."/>
        </authorList>
    </citation>
    <scope>NUCLEOTIDE SEQUENCE [LARGE SCALE GENOMIC DNA]</scope>
    <source>
        <strain evidence="13 14">Georgia GA2</strain>
    </source>
</reference>
<feature type="domain" description="Bin3-type SAM" evidence="12">
    <location>
        <begin position="1"/>
        <end position="234"/>
    </location>
</feature>
<dbReference type="FunCoup" id="D6WKB7">
    <property type="interactions" value="499"/>
</dbReference>
<protein>
    <recommendedName>
        <fullName evidence="11">RNA methyltransferase</fullName>
        <ecNumber evidence="11">2.1.1.-</ecNumber>
    </recommendedName>
</protein>
<comment type="catalytic activity">
    <reaction evidence="7">
        <text>a 5'-end 5'-phospho-ribonucleoside-RNA + 2 S-adenosyl-L-methionine = a 5'-end (5'-bismethylphospho)-ribonucleoside-RNA + 2 S-adenosyl-L-homocysteine</text>
        <dbReference type="Rhea" id="RHEA:58640"/>
        <dbReference type="Rhea" id="RHEA-COMP:15179"/>
        <dbReference type="Rhea" id="RHEA-COMP:15182"/>
        <dbReference type="ChEBI" id="CHEBI:57856"/>
        <dbReference type="ChEBI" id="CHEBI:59789"/>
        <dbReference type="ChEBI" id="CHEBI:138282"/>
        <dbReference type="ChEBI" id="CHEBI:142777"/>
    </reaction>
</comment>
<dbReference type="eggNOG" id="KOG2899">
    <property type="taxonomic scope" value="Eukaryota"/>
</dbReference>
<dbReference type="GO" id="GO:0008173">
    <property type="term" value="F:RNA methyltransferase activity"/>
    <property type="evidence" value="ECO:0000318"/>
    <property type="project" value="GO_Central"/>
</dbReference>
<evidence type="ECO:0000256" key="1">
    <source>
        <dbReference type="ARBA" id="ARBA00004496"/>
    </source>
</evidence>
<evidence type="ECO:0000256" key="11">
    <source>
        <dbReference type="RuleBase" id="RU367087"/>
    </source>
</evidence>
<comment type="catalytic activity">
    <reaction evidence="8">
        <text>a 5'-end 5'-phospho-ribonucleoside-RNA + S-adenosyl-L-methionine = a 5'-end (5'-methylphospho)-ribonucleoside-RNA + S-adenosyl-L-homocysteine</text>
        <dbReference type="Rhea" id="RHEA:58656"/>
        <dbReference type="Rhea" id="RHEA-COMP:15179"/>
        <dbReference type="Rhea" id="RHEA-COMP:15181"/>
        <dbReference type="ChEBI" id="CHEBI:57856"/>
        <dbReference type="ChEBI" id="CHEBI:59789"/>
        <dbReference type="ChEBI" id="CHEBI:138282"/>
        <dbReference type="ChEBI" id="CHEBI:142776"/>
    </reaction>
</comment>
<dbReference type="Pfam" id="PF13679">
    <property type="entry name" value="Methyltransf_32"/>
    <property type="match status" value="1"/>
</dbReference>
<sequence length="235" mass="27358">MENSKLSFKGGNPGAVQYGNFINYYQFHPPENRLKLLPTDLWPNNKPFHVLDLGCNAGDLTIELYNFLKGKVQNCEILGVDIDPTLVERANEKNQNKENIQFRCLDFMSDKSLIKDYLKKRKLAKFDAVFCFSITMWIHLNYGDDGLIRFLNEICDLGDFVIIEPQPWKCYRSAVKRLKLSDATFPLFKELQITHDVENKIEQHILTSCKAVKLYESERSEWGRKLQIFKCPPVN</sequence>
<evidence type="ECO:0000256" key="5">
    <source>
        <dbReference type="ARBA" id="ARBA00022679"/>
    </source>
</evidence>
<name>D6WKB7_TRICA</name>
<gene>
    <name evidence="13" type="primary">AUGUSTUS-3.0.2_14120</name>
    <name evidence="13" type="ORF">TcasGA2_TC014120</name>
</gene>
<dbReference type="STRING" id="7070.D6WKB7"/>
<organism evidence="13 14">
    <name type="scientific">Tribolium castaneum</name>
    <name type="common">Red flour beetle</name>
    <dbReference type="NCBI Taxonomy" id="7070"/>
    <lineage>
        <taxon>Eukaryota</taxon>
        <taxon>Metazoa</taxon>
        <taxon>Ecdysozoa</taxon>
        <taxon>Arthropoda</taxon>
        <taxon>Hexapoda</taxon>
        <taxon>Insecta</taxon>
        <taxon>Pterygota</taxon>
        <taxon>Neoptera</taxon>
        <taxon>Endopterygota</taxon>
        <taxon>Coleoptera</taxon>
        <taxon>Polyphaga</taxon>
        <taxon>Cucujiformia</taxon>
        <taxon>Tenebrionidae</taxon>
        <taxon>Tenebrionidae incertae sedis</taxon>
        <taxon>Tribolium</taxon>
    </lineage>
</organism>
<dbReference type="InterPro" id="IPR024160">
    <property type="entry name" value="BIN3_SAM-bd_dom"/>
</dbReference>
<dbReference type="PANTHER" id="PTHR12315:SF1">
    <property type="entry name" value="RNA 5'-MONOPHOSPHATE METHYLTRANSFERASE"/>
    <property type="match status" value="1"/>
</dbReference>
<dbReference type="HOGENOM" id="CLU_082749_0_0_1"/>
<evidence type="ECO:0000256" key="9">
    <source>
        <dbReference type="ARBA" id="ARBA00045273"/>
    </source>
</evidence>
<reference evidence="13 14" key="2">
    <citation type="journal article" date="2010" name="Nucleic Acids Res.">
        <title>BeetleBase in 2010: revisions to provide comprehensive genomic information for Tribolium castaneum.</title>
        <authorList>
            <person name="Kim H.S."/>
            <person name="Murphy T."/>
            <person name="Xia J."/>
            <person name="Caragea D."/>
            <person name="Park Y."/>
            <person name="Beeman R.W."/>
            <person name="Lorenzen M.D."/>
            <person name="Butcher S."/>
            <person name="Manak J.R."/>
            <person name="Brown S.J."/>
        </authorList>
    </citation>
    <scope>NUCLEOTIDE SEQUENCE [LARGE SCALE GENOMIC DNA]</scope>
    <source>
        <strain evidence="13 14">Georgia GA2</strain>
    </source>
</reference>
<evidence type="ECO:0000256" key="3">
    <source>
        <dbReference type="ARBA" id="ARBA00022490"/>
    </source>
</evidence>
<dbReference type="EMBL" id="KQ971342">
    <property type="protein sequence ID" value="EFA03973.2"/>
    <property type="molecule type" value="Genomic_DNA"/>
</dbReference>
<dbReference type="InterPro" id="IPR010675">
    <property type="entry name" value="Bin3_C"/>
</dbReference>
<dbReference type="GO" id="GO:2000632">
    <property type="term" value="P:negative regulation of pre-miRNA processing"/>
    <property type="evidence" value="ECO:0000318"/>
    <property type="project" value="GO_Central"/>
</dbReference>
<evidence type="ECO:0000256" key="6">
    <source>
        <dbReference type="ARBA" id="ARBA00022691"/>
    </source>
</evidence>
<evidence type="ECO:0000256" key="4">
    <source>
        <dbReference type="ARBA" id="ARBA00022603"/>
    </source>
</evidence>
<comment type="function">
    <text evidence="9">O-methyltransferase that specifically monomethylates 5'-monophosphate of cytoplasmic histidyl tRNA (tRNA(His)), acting as a capping enzyme by protecting tRNA(His) from cleavage by DICER1. Also able, with less efficiently, to methylate the 5' monophosphate of a subset of pre-miRNAs, acting as a negative regulator of miRNA processing. The 5' monophosphate of pre-miRNAs is recognized by DICER1 and is required for pre-miRNAs processing: methylation at this position reduces the processing of pre-miRNAs by DICER1. Was also reported to mediate dimethylation of pre-miR-145; however dimethylation cannot be reproduced by another group which observes a monomethylation of pre-miR-145.</text>
</comment>
<dbReference type="PANTHER" id="PTHR12315">
    <property type="entry name" value="BICOID-INTERACTING PROTEIN RELATED"/>
    <property type="match status" value="1"/>
</dbReference>
<dbReference type="Proteomes" id="UP000007266">
    <property type="component" value="Linkage group 5"/>
</dbReference>
<dbReference type="GO" id="GO:0032259">
    <property type="term" value="P:methylation"/>
    <property type="evidence" value="ECO:0007669"/>
    <property type="project" value="UniProtKB-KW"/>
</dbReference>
<dbReference type="EC" id="2.1.1.-" evidence="11"/>
<dbReference type="AlphaFoldDB" id="D6WKB7"/>
<comment type="subcellular location">
    <subcellularLocation>
        <location evidence="1">Cytoplasm</location>
    </subcellularLocation>
</comment>
<dbReference type="InParanoid" id="D6WKB7"/>
<evidence type="ECO:0000256" key="7">
    <source>
        <dbReference type="ARBA" id="ARBA00044650"/>
    </source>
</evidence>